<evidence type="ECO:0000256" key="5">
    <source>
        <dbReference type="ARBA" id="ARBA00023002"/>
    </source>
</evidence>
<dbReference type="Gene3D" id="1.10.489.10">
    <property type="entry name" value="Chloroperoxidase-like"/>
    <property type="match status" value="1"/>
</dbReference>
<reference evidence="10 11" key="1">
    <citation type="journal article" date="2018" name="IMA Fungus">
        <title>IMA Genome-F 10: Nine draft genome sequences of Claviceps purpurea s.lat., including C. arundinis, C. humidiphila, and C. cf. spartinae, pseudomolecules for the pitch canker pathogen Fusarium circinatum, draft genome of Davidsoniella eucalypti, Grosmannia galeiformis, Quambalaria eucalypti, and Teratosphaeria destructans.</title>
        <authorList>
            <person name="Wingfield B.D."/>
            <person name="Liu M."/>
            <person name="Nguyen H.D."/>
            <person name="Lane F.A."/>
            <person name="Morgan S.W."/>
            <person name="De Vos L."/>
            <person name="Wilken P.M."/>
            <person name="Duong T.A."/>
            <person name="Aylward J."/>
            <person name="Coetzee M.P."/>
            <person name="Dadej K."/>
            <person name="De Beer Z.W."/>
            <person name="Findlay W."/>
            <person name="Havenga M."/>
            <person name="Kolarik M."/>
            <person name="Menzies J.G."/>
            <person name="Naidoo K."/>
            <person name="Pochopski O."/>
            <person name="Shoukouhi P."/>
            <person name="Santana Q.C."/>
            <person name="Seifert K.A."/>
            <person name="Soal N."/>
            <person name="Steenkamp E.T."/>
            <person name="Tatham C.T."/>
            <person name="van der Nest M.A."/>
            <person name="Wingfield M.J."/>
        </authorList>
    </citation>
    <scope>NUCLEOTIDE SEQUENCE [LARGE SCALE GENOMIC DNA]</scope>
    <source>
        <strain evidence="10">CMW44962</strain>
    </source>
</reference>
<dbReference type="EMBL" id="RIBY02000125">
    <property type="protein sequence ID" value="KAH9845157.1"/>
    <property type="molecule type" value="Genomic_DNA"/>
</dbReference>
<evidence type="ECO:0000313" key="11">
    <source>
        <dbReference type="Proteomes" id="UP001138500"/>
    </source>
</evidence>
<dbReference type="PANTHER" id="PTHR33577:SF16">
    <property type="entry name" value="HEME HALOPEROXIDASE FAMILY PROFILE DOMAIN-CONTAINING PROTEIN"/>
    <property type="match status" value="1"/>
</dbReference>
<dbReference type="PANTHER" id="PTHR33577">
    <property type="entry name" value="STERIGMATOCYSTIN BIOSYNTHESIS PEROXIDASE STCC-RELATED"/>
    <property type="match status" value="1"/>
</dbReference>
<keyword evidence="6" id="KW-0408">Iron</keyword>
<feature type="chain" id="PRO_5040889481" evidence="8">
    <location>
        <begin position="16"/>
        <end position="450"/>
    </location>
</feature>
<evidence type="ECO:0000256" key="6">
    <source>
        <dbReference type="ARBA" id="ARBA00023004"/>
    </source>
</evidence>
<keyword evidence="4" id="KW-0479">Metal-binding</keyword>
<evidence type="ECO:0000259" key="9">
    <source>
        <dbReference type="PROSITE" id="PS51405"/>
    </source>
</evidence>
<proteinExistence type="inferred from homology"/>
<reference evidence="10 11" key="2">
    <citation type="journal article" date="2021" name="Curr. Genet.">
        <title>Genetic response to nitrogen starvation in the aggressive Eucalyptus foliar pathogen Teratosphaeria destructans.</title>
        <authorList>
            <person name="Havenga M."/>
            <person name="Wingfield B.D."/>
            <person name="Wingfield M.J."/>
            <person name="Dreyer L.L."/>
            <person name="Roets F."/>
            <person name="Aylward J."/>
        </authorList>
    </citation>
    <scope>NUCLEOTIDE SEQUENCE [LARGE SCALE GENOMIC DNA]</scope>
    <source>
        <strain evidence="10">CMW44962</strain>
    </source>
</reference>
<gene>
    <name evidence="10" type="ORF">Tdes44962_MAKER06801</name>
</gene>
<comment type="cofactor">
    <cofactor evidence="1">
        <name>heme b</name>
        <dbReference type="ChEBI" id="CHEBI:60344"/>
    </cofactor>
</comment>
<comment type="similarity">
    <text evidence="7">Belongs to the chloroperoxidase family.</text>
</comment>
<dbReference type="InterPro" id="IPR036851">
    <property type="entry name" value="Chloroperoxidase-like_sf"/>
</dbReference>
<dbReference type="GO" id="GO:0046872">
    <property type="term" value="F:metal ion binding"/>
    <property type="evidence" value="ECO:0007669"/>
    <property type="project" value="UniProtKB-KW"/>
</dbReference>
<dbReference type="SUPFAM" id="SSF47571">
    <property type="entry name" value="Cloroperoxidase"/>
    <property type="match status" value="1"/>
</dbReference>
<keyword evidence="2" id="KW-0575">Peroxidase</keyword>
<comment type="caution">
    <text evidence="10">The sequence shown here is derived from an EMBL/GenBank/DDBJ whole genome shotgun (WGS) entry which is preliminary data.</text>
</comment>
<dbReference type="AlphaFoldDB" id="A0A9W7T0C3"/>
<protein>
    <submittedName>
        <fullName evidence="10">Aromatic peroxygenase-like</fullName>
    </submittedName>
</protein>
<organism evidence="10 11">
    <name type="scientific">Teratosphaeria destructans</name>
    <dbReference type="NCBI Taxonomy" id="418781"/>
    <lineage>
        <taxon>Eukaryota</taxon>
        <taxon>Fungi</taxon>
        <taxon>Dikarya</taxon>
        <taxon>Ascomycota</taxon>
        <taxon>Pezizomycotina</taxon>
        <taxon>Dothideomycetes</taxon>
        <taxon>Dothideomycetidae</taxon>
        <taxon>Mycosphaerellales</taxon>
        <taxon>Teratosphaeriaceae</taxon>
        <taxon>Teratosphaeria</taxon>
    </lineage>
</organism>
<name>A0A9W7T0C3_9PEZI</name>
<evidence type="ECO:0000256" key="7">
    <source>
        <dbReference type="ARBA" id="ARBA00025795"/>
    </source>
</evidence>
<evidence type="ECO:0000256" key="4">
    <source>
        <dbReference type="ARBA" id="ARBA00022723"/>
    </source>
</evidence>
<keyword evidence="11" id="KW-1185">Reference proteome</keyword>
<evidence type="ECO:0000256" key="3">
    <source>
        <dbReference type="ARBA" id="ARBA00022617"/>
    </source>
</evidence>
<keyword evidence="5" id="KW-0560">Oxidoreductase</keyword>
<evidence type="ECO:0000256" key="8">
    <source>
        <dbReference type="SAM" id="SignalP"/>
    </source>
</evidence>
<keyword evidence="8" id="KW-0732">Signal</keyword>
<dbReference type="Pfam" id="PF01328">
    <property type="entry name" value="Peroxidase_2"/>
    <property type="match status" value="1"/>
</dbReference>
<evidence type="ECO:0000313" key="10">
    <source>
        <dbReference type="EMBL" id="KAH9845157.1"/>
    </source>
</evidence>
<dbReference type="PROSITE" id="PS51405">
    <property type="entry name" value="HEME_HALOPEROXIDASE"/>
    <property type="match status" value="1"/>
</dbReference>
<accession>A0A9W7T0C3</accession>
<keyword evidence="3" id="KW-0349">Heme</keyword>
<dbReference type="GO" id="GO:0004601">
    <property type="term" value="F:peroxidase activity"/>
    <property type="evidence" value="ECO:0007669"/>
    <property type="project" value="UniProtKB-KW"/>
</dbReference>
<dbReference type="Proteomes" id="UP001138500">
    <property type="component" value="Unassembled WGS sequence"/>
</dbReference>
<feature type="signal peptide" evidence="8">
    <location>
        <begin position="1"/>
        <end position="15"/>
    </location>
</feature>
<evidence type="ECO:0000256" key="1">
    <source>
        <dbReference type="ARBA" id="ARBA00001970"/>
    </source>
</evidence>
<dbReference type="InterPro" id="IPR000028">
    <property type="entry name" value="Chloroperoxidase"/>
</dbReference>
<sequence>MKTFAFLALVGAVAASPCPYGQLAERGELSEADAAKFFAARGEGESAVESQMGLEKRSAEHAAQEQFYKRQVEARQLTLGGGLLTGALQPFTGVLAGLDVPTPQATGLARVPDAEHPYEAPGSTDVRGMCPTLNTMANHGYISRNGITTFAEAANACQITLGFGYDTCVFLSALGLLSGGDLPSGKYSIGGADSRVPDTLGPSLGISHHGFFEVDNSISRQDAYFGNQANFQMDLWEQLVGIADKYDGEFGNSAFAEERVLRYNQAKNSNPEFDAGIRWLAVTTAERVFIFRALPNGTHDILADYRNVAPFYLNETFPDNWFRRDNAYSLADTGADIADLLVSSSEVTTPGQNEGLNNFVPLGIDLGAVTPTSATCFLASAVFDETPGFLSPALVDNYDVVQAFLNGAVAPFFAAYNCETSFGTPGPDAGNGVAGPDTTCNVLVNGEYQC</sequence>
<feature type="domain" description="Heme haloperoxidase family profile" evidence="9">
    <location>
        <begin position="114"/>
        <end position="339"/>
    </location>
</feature>
<evidence type="ECO:0000256" key="2">
    <source>
        <dbReference type="ARBA" id="ARBA00022559"/>
    </source>
</evidence>
<dbReference type="OrthoDB" id="407298at2759"/>